<keyword evidence="1" id="KW-1133">Transmembrane helix</keyword>
<proteinExistence type="predicted"/>
<evidence type="ECO:0000256" key="1">
    <source>
        <dbReference type="SAM" id="Phobius"/>
    </source>
</evidence>
<dbReference type="RefSeq" id="WP_235726177.1">
    <property type="nucleotide sequence ID" value="NZ_JAPKFM010000001.1"/>
</dbReference>
<feature type="transmembrane region" description="Helical" evidence="1">
    <location>
        <begin position="45"/>
        <end position="65"/>
    </location>
</feature>
<name>A0A9X3D2Q2_9ACTN</name>
<comment type="caution">
    <text evidence="2">The sequence shown here is derived from an EMBL/GenBank/DDBJ whole genome shotgun (WGS) entry which is preliminary data.</text>
</comment>
<dbReference type="EMBL" id="JAPKFM010000001">
    <property type="protein sequence ID" value="MCX2962716.1"/>
    <property type="molecule type" value="Genomic_DNA"/>
</dbReference>
<keyword evidence="3" id="KW-1185">Reference proteome</keyword>
<dbReference type="InterPro" id="IPR008407">
    <property type="entry name" value="Brnchd-chn_aa_trnsp_AzlD"/>
</dbReference>
<keyword evidence="1" id="KW-0472">Membrane</keyword>
<keyword evidence="1" id="KW-0812">Transmembrane</keyword>
<dbReference type="Pfam" id="PF05437">
    <property type="entry name" value="AzlD"/>
    <property type="match status" value="1"/>
</dbReference>
<evidence type="ECO:0000313" key="2">
    <source>
        <dbReference type="EMBL" id="MCX2962716.1"/>
    </source>
</evidence>
<accession>A0A9X3D2Q2</accession>
<feature type="transmembrane region" description="Helical" evidence="1">
    <location>
        <begin position="6"/>
        <end position="24"/>
    </location>
</feature>
<feature type="transmembrane region" description="Helical" evidence="1">
    <location>
        <begin position="71"/>
        <end position="94"/>
    </location>
</feature>
<gene>
    <name evidence="2" type="ORF">OSB52_01265</name>
</gene>
<organism evidence="2 3">
    <name type="scientific">Gordonia aquimaris</name>
    <dbReference type="NCBI Taxonomy" id="2984863"/>
    <lineage>
        <taxon>Bacteria</taxon>
        <taxon>Bacillati</taxon>
        <taxon>Actinomycetota</taxon>
        <taxon>Actinomycetes</taxon>
        <taxon>Mycobacteriales</taxon>
        <taxon>Gordoniaceae</taxon>
        <taxon>Gordonia</taxon>
    </lineage>
</organism>
<sequence length="106" mass="10497">MSTIDLLAGAALLAVGTYLIRVAGPALRNRYEVSPTAAALLDRAAILLLVGVAVTGAVFAGQEFAGWARPAGVAVGVVAAVCRAPLMIVILLAAGVTAGMRALGVA</sequence>
<protein>
    <submittedName>
        <fullName evidence="2">AzlD domain-containing protein</fullName>
    </submittedName>
</protein>
<dbReference type="Proteomes" id="UP001143347">
    <property type="component" value="Unassembled WGS sequence"/>
</dbReference>
<evidence type="ECO:0000313" key="3">
    <source>
        <dbReference type="Proteomes" id="UP001143347"/>
    </source>
</evidence>
<reference evidence="2" key="1">
    <citation type="submission" date="2022-10" db="EMBL/GenBank/DDBJ databases">
        <title>WGS of marine actinomycetes from Thailand.</title>
        <authorList>
            <person name="Thawai C."/>
        </authorList>
    </citation>
    <scope>NUCLEOTIDE SEQUENCE</scope>
    <source>
        <strain evidence="2">SW21</strain>
    </source>
</reference>
<dbReference type="AlphaFoldDB" id="A0A9X3D2Q2"/>